<comment type="caution">
    <text evidence="1">The sequence shown here is derived from an EMBL/GenBank/DDBJ whole genome shotgun (WGS) entry which is preliminary data.</text>
</comment>
<dbReference type="AlphaFoldDB" id="X0YWM9"/>
<name>X0YWM9_9ZZZZ</name>
<dbReference type="CDD" id="cd08054">
    <property type="entry name" value="gp6"/>
    <property type="match status" value="1"/>
</dbReference>
<dbReference type="EMBL" id="BART01006314">
    <property type="protein sequence ID" value="GAG61279.1"/>
    <property type="molecule type" value="Genomic_DNA"/>
</dbReference>
<dbReference type="NCBIfam" id="TIGR01560">
    <property type="entry name" value="put_DNA_pack"/>
    <property type="match status" value="1"/>
</dbReference>
<dbReference type="NCBIfam" id="TIGR02215">
    <property type="entry name" value="phage_chp_gp8"/>
    <property type="match status" value="1"/>
</dbReference>
<proteinExistence type="predicted"/>
<evidence type="ECO:0000313" key="1">
    <source>
        <dbReference type="EMBL" id="GAG61279.1"/>
    </source>
</evidence>
<reference evidence="1" key="1">
    <citation type="journal article" date="2014" name="Front. Microbiol.">
        <title>High frequency of phylogenetically diverse reductive dehalogenase-homologous genes in deep subseafloor sedimentary metagenomes.</title>
        <authorList>
            <person name="Kawai M."/>
            <person name="Futagami T."/>
            <person name="Toyoda A."/>
            <person name="Takaki Y."/>
            <person name="Nishi S."/>
            <person name="Hori S."/>
            <person name="Arai W."/>
            <person name="Tsubouchi T."/>
            <person name="Morono Y."/>
            <person name="Uchiyama I."/>
            <person name="Ito T."/>
            <person name="Fujiyama A."/>
            <person name="Inagaki F."/>
            <person name="Takami H."/>
        </authorList>
    </citation>
    <scope>NUCLEOTIDE SEQUENCE</scope>
    <source>
        <strain evidence="1">Expedition CK06-06</strain>
    </source>
</reference>
<accession>X0YWM9</accession>
<protein>
    <recommendedName>
        <fullName evidence="2">Phage gp6-like head-tail connector protein</fullName>
    </recommendedName>
</protein>
<dbReference type="InterPro" id="IPR011738">
    <property type="entry name" value="Phage_CHP"/>
</dbReference>
<feature type="non-terminal residue" evidence="1">
    <location>
        <position position="1"/>
    </location>
</feature>
<gene>
    <name evidence="1" type="ORF">S01H4_14396</name>
</gene>
<evidence type="ECO:0008006" key="2">
    <source>
        <dbReference type="Google" id="ProtNLM"/>
    </source>
</evidence>
<sequence length="98" mass="10876">QEVDTADYRTDIVSEPARINPAHGLVWPSSRDVTNAVYVTFIAGYGDAGSDVDEDLLSAVYLLLGHYYEHREAAQDVTKVEAVPMGYYNLITELILRA</sequence>
<dbReference type="InterPro" id="IPR006450">
    <property type="entry name" value="Phage_HK97_gp6-like"/>
</dbReference>
<organism evidence="1">
    <name type="scientific">marine sediment metagenome</name>
    <dbReference type="NCBI Taxonomy" id="412755"/>
    <lineage>
        <taxon>unclassified sequences</taxon>
        <taxon>metagenomes</taxon>
        <taxon>ecological metagenomes</taxon>
    </lineage>
</organism>
<dbReference type="Gene3D" id="1.10.3230.30">
    <property type="entry name" value="Phage gp6-like head-tail connector protein"/>
    <property type="match status" value="1"/>
</dbReference>